<keyword evidence="1" id="KW-0812">Transmembrane</keyword>
<keyword evidence="1" id="KW-0472">Membrane</keyword>
<dbReference type="InterPro" id="IPR018692">
    <property type="entry name" value="DUF2189"/>
</dbReference>
<feature type="transmembrane region" description="Helical" evidence="1">
    <location>
        <begin position="66"/>
        <end position="87"/>
    </location>
</feature>
<dbReference type="RefSeq" id="WP_169258353.1">
    <property type="nucleotide sequence ID" value="NZ_WTVQ01000001.1"/>
</dbReference>
<keyword evidence="3" id="KW-1185">Reference proteome</keyword>
<keyword evidence="1" id="KW-1133">Transmembrane helix</keyword>
<reference evidence="2 3" key="1">
    <citation type="submission" date="2019-12" db="EMBL/GenBank/DDBJ databases">
        <title>Comparative genomics gives insights into the taxonomy of the Azoarcus-Aromatoleum group and reveals separate origins of nif in the plant-associated Azoarcus and non-plant-associated Aromatoleum sub-groups.</title>
        <authorList>
            <person name="Lafos M."/>
            <person name="Maluk M."/>
            <person name="Batista M."/>
            <person name="Junghare M."/>
            <person name="Carmona M."/>
            <person name="Faoro H."/>
            <person name="Cruz L.M."/>
            <person name="Battistoni F."/>
            <person name="De Souza E."/>
            <person name="Pedrosa F."/>
            <person name="Chen W.-M."/>
            <person name="Poole P.S."/>
            <person name="Dixon R.A."/>
            <person name="James E.K."/>
        </authorList>
    </citation>
    <scope>NUCLEOTIDE SEQUENCE [LARGE SCALE GENOMIC DNA]</scope>
    <source>
        <strain evidence="2 3">22Lin</strain>
    </source>
</reference>
<proteinExistence type="predicted"/>
<dbReference type="Proteomes" id="UP000648984">
    <property type="component" value="Unassembled WGS sequence"/>
</dbReference>
<sequence>MDKPFNTLDRHFHLPHVRQVDASRPLMWLRMGWDDMRANFGASLAYGLIFAAIGYVILAYAADLPYLFTAAISGFFLVGPLAAAGLYEISRRHERGESATFADSLRGLREHGDHLLYYGAFLAVVLLAWERLSAILFALFYEGVAPDLGNFFADVFLSGAYTHFVVSYLVVGGAIAGVVFALSVVSVPMLMDRKSDMVTAMMTSARAVGFNLGAMAVWAALIVVLIGIGFATMMIGMVALLPLLGHATWHAYKDLVE</sequence>
<evidence type="ECO:0000256" key="1">
    <source>
        <dbReference type="SAM" id="Phobius"/>
    </source>
</evidence>
<organism evidence="2 3">
    <name type="scientific">Aromatoleum diolicum</name>
    <dbReference type="NCBI Taxonomy" id="75796"/>
    <lineage>
        <taxon>Bacteria</taxon>
        <taxon>Pseudomonadati</taxon>
        <taxon>Pseudomonadota</taxon>
        <taxon>Betaproteobacteria</taxon>
        <taxon>Rhodocyclales</taxon>
        <taxon>Rhodocyclaceae</taxon>
        <taxon>Aromatoleum</taxon>
    </lineage>
</organism>
<dbReference type="EMBL" id="WTVQ01000001">
    <property type="protein sequence ID" value="NMG73193.1"/>
    <property type="molecule type" value="Genomic_DNA"/>
</dbReference>
<evidence type="ECO:0000313" key="2">
    <source>
        <dbReference type="EMBL" id="NMG73193.1"/>
    </source>
</evidence>
<feature type="transmembrane region" description="Helical" evidence="1">
    <location>
        <begin position="161"/>
        <end position="187"/>
    </location>
</feature>
<gene>
    <name evidence="2" type="ORF">GPA25_00295</name>
</gene>
<feature type="transmembrane region" description="Helical" evidence="1">
    <location>
        <begin position="208"/>
        <end position="241"/>
    </location>
</feature>
<accession>A0ABX1Q4A7</accession>
<feature type="transmembrane region" description="Helical" evidence="1">
    <location>
        <begin position="115"/>
        <end position="141"/>
    </location>
</feature>
<feature type="transmembrane region" description="Helical" evidence="1">
    <location>
        <begin position="40"/>
        <end position="60"/>
    </location>
</feature>
<evidence type="ECO:0000313" key="3">
    <source>
        <dbReference type="Proteomes" id="UP000648984"/>
    </source>
</evidence>
<name>A0ABX1Q4A7_9RHOO</name>
<protein>
    <submittedName>
        <fullName evidence="2">DUF2189 domain-containing protein</fullName>
    </submittedName>
</protein>
<comment type="caution">
    <text evidence="2">The sequence shown here is derived from an EMBL/GenBank/DDBJ whole genome shotgun (WGS) entry which is preliminary data.</text>
</comment>
<dbReference type="Pfam" id="PF09955">
    <property type="entry name" value="DUF2189"/>
    <property type="match status" value="1"/>
</dbReference>